<dbReference type="EMBL" id="CAFBNB010000173">
    <property type="protein sequence ID" value="CAB4935623.1"/>
    <property type="molecule type" value="Genomic_DNA"/>
</dbReference>
<proteinExistence type="predicted"/>
<reference evidence="2" key="1">
    <citation type="submission" date="2020-05" db="EMBL/GenBank/DDBJ databases">
        <authorList>
            <person name="Chiriac C."/>
            <person name="Salcher M."/>
            <person name="Ghai R."/>
            <person name="Kavagutti S V."/>
        </authorList>
    </citation>
    <scope>NUCLEOTIDE SEQUENCE</scope>
</reference>
<organism evidence="2">
    <name type="scientific">freshwater metagenome</name>
    <dbReference type="NCBI Taxonomy" id="449393"/>
    <lineage>
        <taxon>unclassified sequences</taxon>
        <taxon>metagenomes</taxon>
        <taxon>ecological metagenomes</taxon>
    </lineage>
</organism>
<protein>
    <submittedName>
        <fullName evidence="2">Unannotated protein</fullName>
    </submittedName>
</protein>
<feature type="region of interest" description="Disordered" evidence="1">
    <location>
        <begin position="185"/>
        <end position="240"/>
    </location>
</feature>
<sequence>MLGLALPIALLYGQARSASKLVLKGIQIASVPVMLDFSSGFVSVSRVAPAGGQFLTLQDWEWPYSSGTGRSFSAPGGVTLRAITPRNLLGAITAKAKASEGMRVVSCQGTSGNGALAPMGLNPAGEWFISAAVADLADQSKSTVEAMLVAFVNAGMGELGELSQEMSGDVHARFLAQTWVEIRSTASSASGGKGTTPEPPIVWDDWHTTPPVPDVPPTSPVGPTTPPVTPGGIDPDDFWK</sequence>
<feature type="compositionally biased region" description="Pro residues" evidence="1">
    <location>
        <begin position="210"/>
        <end position="229"/>
    </location>
</feature>
<evidence type="ECO:0000313" key="2">
    <source>
        <dbReference type="EMBL" id="CAB4935623.1"/>
    </source>
</evidence>
<name>A0A6J7IWW9_9ZZZZ</name>
<dbReference type="AlphaFoldDB" id="A0A6J7IWW9"/>
<accession>A0A6J7IWW9</accession>
<gene>
    <name evidence="2" type="ORF">UFOPK3720_00965</name>
</gene>
<evidence type="ECO:0000256" key="1">
    <source>
        <dbReference type="SAM" id="MobiDB-lite"/>
    </source>
</evidence>